<dbReference type="PROSITE" id="PS50887">
    <property type="entry name" value="GGDEF"/>
    <property type="match status" value="2"/>
</dbReference>
<evidence type="ECO:0000313" key="4">
    <source>
        <dbReference type="EMBL" id="MEF7612644.1"/>
    </source>
</evidence>
<keyword evidence="5" id="KW-1185">Reference proteome</keyword>
<evidence type="ECO:0000256" key="1">
    <source>
        <dbReference type="ARBA" id="ARBA00012528"/>
    </source>
</evidence>
<evidence type="ECO:0000256" key="2">
    <source>
        <dbReference type="ARBA" id="ARBA00034247"/>
    </source>
</evidence>
<dbReference type="Proteomes" id="UP001336250">
    <property type="component" value="Unassembled WGS sequence"/>
</dbReference>
<dbReference type="EMBL" id="JAZIBG010000009">
    <property type="protein sequence ID" value="MEF7612644.1"/>
    <property type="molecule type" value="Genomic_DNA"/>
</dbReference>
<dbReference type="CDD" id="cd01949">
    <property type="entry name" value="GGDEF"/>
    <property type="match status" value="2"/>
</dbReference>
<evidence type="ECO:0000313" key="5">
    <source>
        <dbReference type="Proteomes" id="UP001336250"/>
    </source>
</evidence>
<dbReference type="SUPFAM" id="SSF55073">
    <property type="entry name" value="Nucleotide cyclase"/>
    <property type="match status" value="2"/>
</dbReference>
<gene>
    <name evidence="4" type="ORF">V4F39_01895</name>
</gene>
<organism evidence="4 5">
    <name type="scientific">Aquincola agrisoli</name>
    <dbReference type="NCBI Taxonomy" id="3119538"/>
    <lineage>
        <taxon>Bacteria</taxon>
        <taxon>Pseudomonadati</taxon>
        <taxon>Pseudomonadota</taxon>
        <taxon>Betaproteobacteria</taxon>
        <taxon>Burkholderiales</taxon>
        <taxon>Sphaerotilaceae</taxon>
        <taxon>Aquincola</taxon>
    </lineage>
</organism>
<reference evidence="4 5" key="1">
    <citation type="submission" date="2024-02" db="EMBL/GenBank/DDBJ databases">
        <title>Genome sequence of Aquincola sp. MAHUQ-54.</title>
        <authorList>
            <person name="Huq M.A."/>
        </authorList>
    </citation>
    <scope>NUCLEOTIDE SEQUENCE [LARGE SCALE GENOMIC DNA]</scope>
    <source>
        <strain evidence="4 5">MAHUQ-54</strain>
    </source>
</reference>
<keyword evidence="4" id="KW-0808">Transferase</keyword>
<feature type="domain" description="GGDEF" evidence="3">
    <location>
        <begin position="263"/>
        <end position="398"/>
    </location>
</feature>
<feature type="domain" description="GGDEF" evidence="3">
    <location>
        <begin position="73"/>
        <end position="203"/>
    </location>
</feature>
<name>A0AAW9QAC8_9BURK</name>
<protein>
    <recommendedName>
        <fullName evidence="1">diguanylate cyclase</fullName>
        <ecNumber evidence="1">2.7.7.65</ecNumber>
    </recommendedName>
</protein>
<proteinExistence type="predicted"/>
<evidence type="ECO:0000259" key="3">
    <source>
        <dbReference type="PROSITE" id="PS50887"/>
    </source>
</evidence>
<dbReference type="NCBIfam" id="TIGR00254">
    <property type="entry name" value="GGDEF"/>
    <property type="match status" value="2"/>
</dbReference>
<dbReference type="Gene3D" id="3.30.70.270">
    <property type="match status" value="2"/>
</dbReference>
<dbReference type="InterPro" id="IPR000160">
    <property type="entry name" value="GGDEF_dom"/>
</dbReference>
<dbReference type="Pfam" id="PF00990">
    <property type="entry name" value="GGDEF"/>
    <property type="match status" value="2"/>
</dbReference>
<comment type="caution">
    <text evidence="4">The sequence shown here is derived from an EMBL/GenBank/DDBJ whole genome shotgun (WGS) entry which is preliminary data.</text>
</comment>
<dbReference type="GO" id="GO:0052621">
    <property type="term" value="F:diguanylate cyclase activity"/>
    <property type="evidence" value="ECO:0007669"/>
    <property type="project" value="UniProtKB-EC"/>
</dbReference>
<keyword evidence="4" id="KW-0548">Nucleotidyltransferase</keyword>
<dbReference type="EC" id="2.7.7.65" evidence="1"/>
<accession>A0AAW9QAC8</accession>
<comment type="catalytic activity">
    <reaction evidence="2">
        <text>2 GTP = 3',3'-c-di-GMP + 2 diphosphate</text>
        <dbReference type="Rhea" id="RHEA:24898"/>
        <dbReference type="ChEBI" id="CHEBI:33019"/>
        <dbReference type="ChEBI" id="CHEBI:37565"/>
        <dbReference type="ChEBI" id="CHEBI:58805"/>
        <dbReference type="EC" id="2.7.7.65"/>
    </reaction>
</comment>
<sequence length="398" mass="43022">MIRRPMSAAANAVRTGPTRRLAKLEQRLLSWLMARAEKRGDESPWMQRHDALTGLANRLTFEDNLRQLRRRDVAGSIAVLDLDGFKVVNDRYGHAAGDAVLCAVAARLLATVSADVLVARYGGDEIIFFIPGEMGRAIPLLERVRLGISQPIDMHGGQLCVTASIGVAPLPMSIGLSEGMTSADMAMYAAKSNGRDRVLAFSPETQGVVVARRELAKTVVILQERNRQLQEQVHLDALTGLGNRRALDEVLEVSCGGEPRLAGHCAVAFLDIDHFGSFNKHHGDDRGDEALRQVAQLVKSSARRGDLVFRKGGEEIVVVLPGATEEEAQAAGERMRSAVQEAAIQHVASPTAPVITITVGVASSHGRKQSTVHQLMNLAAEAAMRAKVKAQRNQVHLA</sequence>
<dbReference type="AlphaFoldDB" id="A0AAW9QAC8"/>
<dbReference type="PANTHER" id="PTHR45138:SF9">
    <property type="entry name" value="DIGUANYLATE CYCLASE DGCM-RELATED"/>
    <property type="match status" value="1"/>
</dbReference>
<dbReference type="PANTHER" id="PTHR45138">
    <property type="entry name" value="REGULATORY COMPONENTS OF SENSORY TRANSDUCTION SYSTEM"/>
    <property type="match status" value="1"/>
</dbReference>
<dbReference type="InterPro" id="IPR029787">
    <property type="entry name" value="Nucleotide_cyclase"/>
</dbReference>
<dbReference type="InterPro" id="IPR050469">
    <property type="entry name" value="Diguanylate_Cyclase"/>
</dbReference>
<dbReference type="InterPro" id="IPR043128">
    <property type="entry name" value="Rev_trsase/Diguanyl_cyclase"/>
</dbReference>
<dbReference type="SMART" id="SM00267">
    <property type="entry name" value="GGDEF"/>
    <property type="match status" value="2"/>
</dbReference>
<dbReference type="RefSeq" id="WP_332287543.1">
    <property type="nucleotide sequence ID" value="NZ_JAZIBG010000009.1"/>
</dbReference>